<organism evidence="3 4">
    <name type="scientific">Meganyctiphanes norvegica</name>
    <name type="common">Northern krill</name>
    <name type="synonym">Thysanopoda norvegica</name>
    <dbReference type="NCBI Taxonomy" id="48144"/>
    <lineage>
        <taxon>Eukaryota</taxon>
        <taxon>Metazoa</taxon>
        <taxon>Ecdysozoa</taxon>
        <taxon>Arthropoda</taxon>
        <taxon>Crustacea</taxon>
        <taxon>Multicrustacea</taxon>
        <taxon>Malacostraca</taxon>
        <taxon>Eumalacostraca</taxon>
        <taxon>Eucarida</taxon>
        <taxon>Euphausiacea</taxon>
        <taxon>Euphausiidae</taxon>
        <taxon>Meganyctiphanes</taxon>
    </lineage>
</organism>
<evidence type="ECO:0000259" key="2">
    <source>
        <dbReference type="Pfam" id="PF13649"/>
    </source>
</evidence>
<dbReference type="Proteomes" id="UP001497623">
    <property type="component" value="Unassembled WGS sequence"/>
</dbReference>
<dbReference type="InterPro" id="IPR041698">
    <property type="entry name" value="Methyltransf_25"/>
</dbReference>
<feature type="chain" id="PRO_5043337698" description="Methyltransferase domain-containing protein" evidence="1">
    <location>
        <begin position="22"/>
        <end position="463"/>
    </location>
</feature>
<reference evidence="3 4" key="1">
    <citation type="submission" date="2024-05" db="EMBL/GenBank/DDBJ databases">
        <authorList>
            <person name="Wallberg A."/>
        </authorList>
    </citation>
    <scope>NUCLEOTIDE SEQUENCE [LARGE SCALE GENOMIC DNA]</scope>
</reference>
<dbReference type="AlphaFoldDB" id="A0AAV2RVB2"/>
<name>A0AAV2RVB2_MEGNR</name>
<dbReference type="Pfam" id="PF13649">
    <property type="entry name" value="Methyltransf_25"/>
    <property type="match status" value="1"/>
</dbReference>
<accession>A0AAV2RVB2</accession>
<dbReference type="PANTHER" id="PTHR43591">
    <property type="entry name" value="METHYLTRANSFERASE"/>
    <property type="match status" value="1"/>
</dbReference>
<dbReference type="PANTHER" id="PTHR43591:SF24">
    <property type="entry name" value="2-METHOXY-6-POLYPRENYL-1,4-BENZOQUINOL METHYLASE, MITOCHONDRIAL"/>
    <property type="match status" value="1"/>
</dbReference>
<gene>
    <name evidence="3" type="ORF">MNOR_LOCUS28393</name>
</gene>
<dbReference type="InterPro" id="IPR029063">
    <property type="entry name" value="SAM-dependent_MTases_sf"/>
</dbReference>
<feature type="signal peptide" evidence="1">
    <location>
        <begin position="1"/>
        <end position="21"/>
    </location>
</feature>
<dbReference type="Gene3D" id="3.40.50.150">
    <property type="entry name" value="Vaccinia Virus protein VP39"/>
    <property type="match status" value="1"/>
</dbReference>
<dbReference type="SUPFAM" id="SSF53335">
    <property type="entry name" value="S-adenosyl-L-methionine-dependent methyltransferases"/>
    <property type="match status" value="1"/>
</dbReference>
<keyword evidence="4" id="KW-1185">Reference proteome</keyword>
<proteinExistence type="predicted"/>
<evidence type="ECO:0000256" key="1">
    <source>
        <dbReference type="SAM" id="SignalP"/>
    </source>
</evidence>
<dbReference type="CDD" id="cd02440">
    <property type="entry name" value="AdoMet_MTases"/>
    <property type="match status" value="1"/>
</dbReference>
<comment type="caution">
    <text evidence="3">The sequence shown here is derived from an EMBL/GenBank/DDBJ whole genome shotgun (WGS) entry which is preliminary data.</text>
</comment>
<sequence>MGPLRVLLLLAFWATSDLVSCSFIPPTIFGDPLSMSVVTLDPPDFRGTPVYRIEFTTNTKAGLKNGMIHRNWEEFQELQRLITSELLIHSGLTLPVEPSVESLNDYLIQASESPNLMMSTIMSHFLGINWDGKDIKFFGSLVNFIEIVTKVVKAPYFQPEPPLYDSEDDVILAEETPFEVYLYLKGLQSQDSIEDYLIFFKNYTDTCPGFEGAPDDSDVQWPNSPVTYPPHYDQTYVHFLPGGYRNGKTLRINYVGKSKFNFLNETIIKEWLVKLHGDKNPAKVLDIGSGPGFSAMVLAEMFPEAQIYAVDMAAPNPRFSRRWAELRGLTNVEFYHANAEDMHFWEDNTFDFINYAYVLHEMPQDNSIRIINEIYRLLTPGGTMNGFEVPFPPEEVERSLLTEWNTWGYNWEDVGPKGPEPYMKEYEFGCNITYSLHDAGFQNISTIGYSFFDWVYLGEKAQL</sequence>
<keyword evidence="1" id="KW-0732">Signal</keyword>
<evidence type="ECO:0000313" key="3">
    <source>
        <dbReference type="EMBL" id="CAL4139168.1"/>
    </source>
</evidence>
<evidence type="ECO:0000313" key="4">
    <source>
        <dbReference type="Proteomes" id="UP001497623"/>
    </source>
</evidence>
<protein>
    <recommendedName>
        <fullName evidence="2">Methyltransferase domain-containing protein</fullName>
    </recommendedName>
</protein>
<dbReference type="EMBL" id="CAXKWB010031244">
    <property type="protein sequence ID" value="CAL4139168.1"/>
    <property type="molecule type" value="Genomic_DNA"/>
</dbReference>
<feature type="domain" description="Methyltransferase" evidence="2">
    <location>
        <begin position="284"/>
        <end position="382"/>
    </location>
</feature>
<dbReference type="GO" id="GO:0008168">
    <property type="term" value="F:methyltransferase activity"/>
    <property type="evidence" value="ECO:0007669"/>
    <property type="project" value="TreeGrafter"/>
</dbReference>